<sequence length="96" mass="10814">MKTKTERTAVLHLHASTKPFNQHCNKINNSNINNNNNKQHYNIKSVAQDYSAIDVLDKLGLVVAEGRLLLLSCFLDSPFSPFPPFAVLSVQRNHII</sequence>
<proteinExistence type="predicted"/>
<protein>
    <submittedName>
        <fullName evidence="1">Uncharacterized protein</fullName>
    </submittedName>
</protein>
<organism evidence="1 2">
    <name type="scientific">Glossina palpalis gambiensis</name>
    <dbReference type="NCBI Taxonomy" id="67801"/>
    <lineage>
        <taxon>Eukaryota</taxon>
        <taxon>Metazoa</taxon>
        <taxon>Ecdysozoa</taxon>
        <taxon>Arthropoda</taxon>
        <taxon>Hexapoda</taxon>
        <taxon>Insecta</taxon>
        <taxon>Pterygota</taxon>
        <taxon>Neoptera</taxon>
        <taxon>Endopterygota</taxon>
        <taxon>Diptera</taxon>
        <taxon>Brachycera</taxon>
        <taxon>Muscomorpha</taxon>
        <taxon>Hippoboscoidea</taxon>
        <taxon>Glossinidae</taxon>
        <taxon>Glossina</taxon>
    </lineage>
</organism>
<dbReference type="AlphaFoldDB" id="A0A1B0B0D1"/>
<evidence type="ECO:0000313" key="1">
    <source>
        <dbReference type="EnsemblMetazoa" id="GPPI014695-PA"/>
    </source>
</evidence>
<name>A0A1B0B0D1_9MUSC</name>
<dbReference type="EMBL" id="JXJN01006740">
    <property type="status" value="NOT_ANNOTATED_CDS"/>
    <property type="molecule type" value="Genomic_DNA"/>
</dbReference>
<reference evidence="1" key="2">
    <citation type="submission" date="2020-05" db="UniProtKB">
        <authorList>
            <consortium name="EnsemblMetazoa"/>
        </authorList>
    </citation>
    <scope>IDENTIFICATION</scope>
    <source>
        <strain evidence="1">IAEA</strain>
    </source>
</reference>
<dbReference type="Proteomes" id="UP000092460">
    <property type="component" value="Unassembled WGS sequence"/>
</dbReference>
<accession>A0A1B0B0D1</accession>
<keyword evidence="2" id="KW-1185">Reference proteome</keyword>
<evidence type="ECO:0000313" key="2">
    <source>
        <dbReference type="Proteomes" id="UP000092460"/>
    </source>
</evidence>
<reference evidence="2" key="1">
    <citation type="submission" date="2015-01" db="EMBL/GenBank/DDBJ databases">
        <authorList>
            <person name="Aksoy S."/>
            <person name="Warren W."/>
            <person name="Wilson R.K."/>
        </authorList>
    </citation>
    <scope>NUCLEOTIDE SEQUENCE [LARGE SCALE GENOMIC DNA]</scope>
    <source>
        <strain evidence="2">IAEA</strain>
    </source>
</reference>
<dbReference type="EnsemblMetazoa" id="GPPI014695-RA">
    <property type="protein sequence ID" value="GPPI014695-PA"/>
    <property type="gene ID" value="GPPI014695"/>
</dbReference>
<dbReference type="VEuPathDB" id="VectorBase:GPPI014695"/>